<comment type="caution">
    <text evidence="8">The sequence shown here is derived from an EMBL/GenBank/DDBJ whole genome shotgun (WGS) entry which is preliminary data.</text>
</comment>
<evidence type="ECO:0000256" key="4">
    <source>
        <dbReference type="ARBA" id="ARBA00022989"/>
    </source>
</evidence>
<feature type="transmembrane region" description="Helical" evidence="6">
    <location>
        <begin position="26"/>
        <end position="45"/>
    </location>
</feature>
<evidence type="ECO:0000256" key="2">
    <source>
        <dbReference type="ARBA" id="ARBA00022448"/>
    </source>
</evidence>
<comment type="subcellular location">
    <subcellularLocation>
        <location evidence="1">Membrane</location>
        <topology evidence="1">Multi-pass membrane protein</topology>
    </subcellularLocation>
</comment>
<reference evidence="8 9" key="1">
    <citation type="submission" date="2015-09" db="EMBL/GenBank/DDBJ databases">
        <title>Genome announcement of multiple Pseudomonas syringae strains.</title>
        <authorList>
            <person name="Thakur S."/>
            <person name="Wang P.W."/>
            <person name="Gong Y."/>
            <person name="Weir B.S."/>
            <person name="Guttman D.S."/>
        </authorList>
    </citation>
    <scope>NUCLEOTIDE SEQUENCE [LARGE SCALE GENOMIC DNA]</scope>
    <source>
        <strain evidence="8 9">ICMP9623</strain>
    </source>
</reference>
<dbReference type="EMBL" id="LJQN01000032">
    <property type="protein sequence ID" value="KPX57806.1"/>
    <property type="molecule type" value="Genomic_DNA"/>
</dbReference>
<dbReference type="GO" id="GO:0016020">
    <property type="term" value="C:membrane"/>
    <property type="evidence" value="ECO:0007669"/>
    <property type="project" value="UniProtKB-SubCell"/>
</dbReference>
<feature type="transmembrane region" description="Helical" evidence="6">
    <location>
        <begin position="392"/>
        <end position="411"/>
    </location>
</feature>
<accession>A0AB34UCD8</accession>
<organism evidence="8 9">
    <name type="scientific">Pseudomonas amygdali pv. hibisci</name>
    <dbReference type="NCBI Taxonomy" id="251723"/>
    <lineage>
        <taxon>Bacteria</taxon>
        <taxon>Pseudomonadati</taxon>
        <taxon>Pseudomonadota</taxon>
        <taxon>Gammaproteobacteria</taxon>
        <taxon>Pseudomonadales</taxon>
        <taxon>Pseudomonadaceae</taxon>
        <taxon>Pseudomonas</taxon>
        <taxon>Pseudomonas amygdali</taxon>
    </lineage>
</organism>
<dbReference type="NCBIfam" id="TIGR00784">
    <property type="entry name" value="citMHS"/>
    <property type="match status" value="1"/>
</dbReference>
<gene>
    <name evidence="8" type="ORF">ALO67_02954</name>
</gene>
<evidence type="ECO:0000259" key="7">
    <source>
        <dbReference type="Pfam" id="PF03600"/>
    </source>
</evidence>
<evidence type="ECO:0000256" key="1">
    <source>
        <dbReference type="ARBA" id="ARBA00004141"/>
    </source>
</evidence>
<dbReference type="InterPro" id="IPR004680">
    <property type="entry name" value="Cit_transptr-like_dom"/>
</dbReference>
<evidence type="ECO:0000256" key="5">
    <source>
        <dbReference type="ARBA" id="ARBA00023136"/>
    </source>
</evidence>
<dbReference type="InterPro" id="IPR014738">
    <property type="entry name" value="Citrate_transporter"/>
</dbReference>
<feature type="transmembrane region" description="Helical" evidence="6">
    <location>
        <begin position="296"/>
        <end position="316"/>
    </location>
</feature>
<dbReference type="Proteomes" id="UP000050545">
    <property type="component" value="Unassembled WGS sequence"/>
</dbReference>
<feature type="transmembrane region" description="Helical" evidence="6">
    <location>
        <begin position="360"/>
        <end position="380"/>
    </location>
</feature>
<feature type="transmembrane region" description="Helical" evidence="6">
    <location>
        <begin position="244"/>
        <end position="261"/>
    </location>
</feature>
<proteinExistence type="predicted"/>
<feature type="transmembrane region" description="Helical" evidence="6">
    <location>
        <begin position="423"/>
        <end position="444"/>
    </location>
</feature>
<feature type="transmembrane region" description="Helical" evidence="6">
    <location>
        <begin position="57"/>
        <end position="75"/>
    </location>
</feature>
<feature type="transmembrane region" description="Helical" evidence="6">
    <location>
        <begin position="5"/>
        <end position="20"/>
    </location>
</feature>
<keyword evidence="5 6" id="KW-0472">Membrane</keyword>
<keyword evidence="2" id="KW-0813">Transport</keyword>
<name>A0AB34UCD8_PSEA0</name>
<feature type="transmembrane region" description="Helical" evidence="6">
    <location>
        <begin position="174"/>
        <end position="198"/>
    </location>
</feature>
<evidence type="ECO:0000313" key="9">
    <source>
        <dbReference type="Proteomes" id="UP000050545"/>
    </source>
</evidence>
<sequence>MMLSFFGYGMIVVFMTLIMTKRLAPLVAMTIIPIVFAMMAGFTGDMGTMMIEGLRKVAPTAVMVMFAILYFGMMFDTGLFDPIIKTFIRLIKGDPAKAVVFATVLAGMVSLDGDGSTTYMITLTAMLPLFRRLGLNPLILPCVVILAASVTNLLPWGGPLARAAAALQVDTTDLFLPLIPSMIISFCGVVLLAFYLGMQERRRLGTLKMPVNGNGRYEQGLDEDMSDLLTLSAENAELRRPKMFWLNAALTLVLMTCLVIELLPLPILFMLAFSIALVINYPGIDDQRRRIAAHAPTALNQIAIFLAAGIFAGILSGTGMVKAMSDTLLWALPESWGAYLAPITALLSIPGTFFMSNDAFYYGVLPVLAQAAEVYGISAAEIGRASMVGQPVHLLSPLVASTYLLVGLAGVEFSDHQKYTFKWSMALSLLIMVSSMLLGLFPLYSVV</sequence>
<feature type="transmembrane region" description="Helical" evidence="6">
    <location>
        <begin position="336"/>
        <end position="353"/>
    </location>
</feature>
<dbReference type="GO" id="GO:0015137">
    <property type="term" value="F:citrate transmembrane transporter activity"/>
    <property type="evidence" value="ECO:0007669"/>
    <property type="project" value="InterPro"/>
</dbReference>
<feature type="transmembrane region" description="Helical" evidence="6">
    <location>
        <begin position="267"/>
        <end position="284"/>
    </location>
</feature>
<dbReference type="Pfam" id="PF03600">
    <property type="entry name" value="CitMHS"/>
    <property type="match status" value="1"/>
</dbReference>
<feature type="domain" description="Citrate transporter-like" evidence="7">
    <location>
        <begin position="16"/>
        <end position="389"/>
    </location>
</feature>
<evidence type="ECO:0000313" key="8">
    <source>
        <dbReference type="EMBL" id="KPX57806.1"/>
    </source>
</evidence>
<dbReference type="AlphaFoldDB" id="A0AB34UCD8"/>
<feature type="transmembrane region" description="Helical" evidence="6">
    <location>
        <begin position="95"/>
        <end position="113"/>
    </location>
</feature>
<feature type="transmembrane region" description="Helical" evidence="6">
    <location>
        <begin position="133"/>
        <end position="154"/>
    </location>
</feature>
<evidence type="ECO:0000256" key="3">
    <source>
        <dbReference type="ARBA" id="ARBA00022692"/>
    </source>
</evidence>
<keyword evidence="3 6" id="KW-0812">Transmembrane</keyword>
<protein>
    <submittedName>
        <fullName evidence="8">Citrate transporter, CitMHS family</fullName>
    </submittedName>
</protein>
<evidence type="ECO:0000256" key="6">
    <source>
        <dbReference type="SAM" id="Phobius"/>
    </source>
</evidence>
<keyword evidence="4 6" id="KW-1133">Transmembrane helix</keyword>